<evidence type="ECO:0000256" key="3">
    <source>
        <dbReference type="ARBA" id="ARBA00022679"/>
    </source>
</evidence>
<dbReference type="GO" id="GO:0008168">
    <property type="term" value="F:methyltransferase activity"/>
    <property type="evidence" value="ECO:0007669"/>
    <property type="project" value="UniProtKB-KW"/>
</dbReference>
<dbReference type="InterPro" id="IPR051052">
    <property type="entry name" value="Diverse_substrate_MTase"/>
</dbReference>
<gene>
    <name evidence="5" type="ORF">ACFSXZ_33980</name>
</gene>
<keyword evidence="6" id="KW-1185">Reference proteome</keyword>
<accession>A0ABW5G6M2</accession>
<reference evidence="6" key="1">
    <citation type="journal article" date="2019" name="Int. J. Syst. Evol. Microbiol.">
        <title>The Global Catalogue of Microorganisms (GCM) 10K type strain sequencing project: providing services to taxonomists for standard genome sequencing and annotation.</title>
        <authorList>
            <consortium name="The Broad Institute Genomics Platform"/>
            <consortium name="The Broad Institute Genome Sequencing Center for Infectious Disease"/>
            <person name="Wu L."/>
            <person name="Ma J."/>
        </authorList>
    </citation>
    <scope>NUCLEOTIDE SEQUENCE [LARGE SCALE GENOMIC DNA]</scope>
    <source>
        <strain evidence="6">CGMCC 4.7645</strain>
    </source>
</reference>
<feature type="domain" description="Methyltransferase type 11" evidence="4">
    <location>
        <begin position="51"/>
        <end position="145"/>
    </location>
</feature>
<dbReference type="CDD" id="cd02440">
    <property type="entry name" value="AdoMet_MTases"/>
    <property type="match status" value="1"/>
</dbReference>
<dbReference type="Gene3D" id="3.40.50.150">
    <property type="entry name" value="Vaccinia Virus protein VP39"/>
    <property type="match status" value="1"/>
</dbReference>
<dbReference type="Proteomes" id="UP001597417">
    <property type="component" value="Unassembled WGS sequence"/>
</dbReference>
<dbReference type="SUPFAM" id="SSF53335">
    <property type="entry name" value="S-adenosyl-L-methionine-dependent methyltransferases"/>
    <property type="match status" value="1"/>
</dbReference>
<evidence type="ECO:0000256" key="2">
    <source>
        <dbReference type="ARBA" id="ARBA00022603"/>
    </source>
</evidence>
<dbReference type="InterPro" id="IPR013216">
    <property type="entry name" value="Methyltransf_11"/>
</dbReference>
<evidence type="ECO:0000259" key="4">
    <source>
        <dbReference type="Pfam" id="PF08241"/>
    </source>
</evidence>
<comment type="caution">
    <text evidence="5">The sequence shown here is derived from an EMBL/GenBank/DDBJ whole genome shotgun (WGS) entry which is preliminary data.</text>
</comment>
<proteinExistence type="inferred from homology"/>
<comment type="similarity">
    <text evidence="1">Belongs to the methyltransferase superfamily.</text>
</comment>
<dbReference type="GO" id="GO:0032259">
    <property type="term" value="P:methylation"/>
    <property type="evidence" value="ECO:0007669"/>
    <property type="project" value="UniProtKB-KW"/>
</dbReference>
<evidence type="ECO:0000313" key="5">
    <source>
        <dbReference type="EMBL" id="MFD2421352.1"/>
    </source>
</evidence>
<sequence>MWRGGRREVVPSPNIWYYPEVYERENQAQDVDGEIWRVLTEECDWSGRDVVDVGCGDGFHLPRFAGTARSVLGVEPHEPLVRRARLRMAGFTGVEVRRGSAQRLPVPDGSVDLVHARTAYFFGPGCEPGLGEADRVLRPGGTLAIVDLDASTGPYGGWMRADLPHYDPVAVENFFAAQGFHCRRVTTRWWFGDLTACEAVLKIEFSARVAARAVAEVARTNPDTTTGYTMPVGYRIHVRTKPTGIVLPGQSSSSSSSISPRMP</sequence>
<keyword evidence="2 5" id="KW-0489">Methyltransferase</keyword>
<dbReference type="PANTHER" id="PTHR44942">
    <property type="entry name" value="METHYLTRANSF_11 DOMAIN-CONTAINING PROTEIN"/>
    <property type="match status" value="1"/>
</dbReference>
<name>A0ABW5G6M2_9PSEU</name>
<dbReference type="EC" id="2.1.1.-" evidence="5"/>
<keyword evidence="3 5" id="KW-0808">Transferase</keyword>
<dbReference type="InterPro" id="IPR029063">
    <property type="entry name" value="SAM-dependent_MTases_sf"/>
</dbReference>
<dbReference type="EMBL" id="JBHUKR010000021">
    <property type="protein sequence ID" value="MFD2421352.1"/>
    <property type="molecule type" value="Genomic_DNA"/>
</dbReference>
<dbReference type="Pfam" id="PF08241">
    <property type="entry name" value="Methyltransf_11"/>
    <property type="match status" value="1"/>
</dbReference>
<organism evidence="5 6">
    <name type="scientific">Amycolatopsis pigmentata</name>
    <dbReference type="NCBI Taxonomy" id="450801"/>
    <lineage>
        <taxon>Bacteria</taxon>
        <taxon>Bacillati</taxon>
        <taxon>Actinomycetota</taxon>
        <taxon>Actinomycetes</taxon>
        <taxon>Pseudonocardiales</taxon>
        <taxon>Pseudonocardiaceae</taxon>
        <taxon>Amycolatopsis</taxon>
    </lineage>
</organism>
<dbReference type="PANTHER" id="PTHR44942:SF4">
    <property type="entry name" value="METHYLTRANSFERASE TYPE 11 DOMAIN-CONTAINING PROTEIN"/>
    <property type="match status" value="1"/>
</dbReference>
<dbReference type="RefSeq" id="WP_378269864.1">
    <property type="nucleotide sequence ID" value="NZ_JBHUKR010000021.1"/>
</dbReference>
<evidence type="ECO:0000256" key="1">
    <source>
        <dbReference type="ARBA" id="ARBA00008361"/>
    </source>
</evidence>
<evidence type="ECO:0000313" key="6">
    <source>
        <dbReference type="Proteomes" id="UP001597417"/>
    </source>
</evidence>
<protein>
    <submittedName>
        <fullName evidence="5">Class I SAM-dependent methyltransferase</fullName>
        <ecNumber evidence="5">2.1.1.-</ecNumber>
    </submittedName>
</protein>